<evidence type="ECO:0000259" key="13">
    <source>
        <dbReference type="Pfam" id="PF17039"/>
    </source>
</evidence>
<dbReference type="EMBL" id="CAWYQH010000098">
    <property type="protein sequence ID" value="CAK8684773.1"/>
    <property type="molecule type" value="Genomic_DNA"/>
</dbReference>
<dbReference type="EC" id="2.4.1.-" evidence="11"/>
<gene>
    <name evidence="14" type="ORF">CVLEPA_LOCUS15889</name>
</gene>
<dbReference type="Proteomes" id="UP001642483">
    <property type="component" value="Unassembled WGS sequence"/>
</dbReference>
<evidence type="ECO:0000256" key="4">
    <source>
        <dbReference type="ARBA" id="ARBA00022676"/>
    </source>
</evidence>
<dbReference type="PANTHER" id="PTHR11929:SF145">
    <property type="entry name" value="ALPHA-(1,3)-FUCOSYLTRANSFERASE FUT-1"/>
    <property type="match status" value="1"/>
</dbReference>
<dbReference type="InterPro" id="IPR001503">
    <property type="entry name" value="Glyco_trans_10"/>
</dbReference>
<evidence type="ECO:0000256" key="9">
    <source>
        <dbReference type="ARBA" id="ARBA00023136"/>
    </source>
</evidence>
<dbReference type="Pfam" id="PF17039">
    <property type="entry name" value="Glyco_tran_10_N"/>
    <property type="match status" value="1"/>
</dbReference>
<evidence type="ECO:0000313" key="15">
    <source>
        <dbReference type="Proteomes" id="UP001642483"/>
    </source>
</evidence>
<protein>
    <recommendedName>
        <fullName evidence="11">Fucosyltransferase</fullName>
        <ecNumber evidence="11">2.4.1.-</ecNumber>
    </recommendedName>
</protein>
<keyword evidence="4 11" id="KW-0328">Glycosyltransferase</keyword>
<keyword evidence="15" id="KW-1185">Reference proteome</keyword>
<dbReference type="PANTHER" id="PTHR11929">
    <property type="entry name" value="ALPHA- 1,3 -FUCOSYLTRANSFERASE"/>
    <property type="match status" value="1"/>
</dbReference>
<evidence type="ECO:0000313" key="14">
    <source>
        <dbReference type="EMBL" id="CAK8684773.1"/>
    </source>
</evidence>
<proteinExistence type="inferred from homology"/>
<evidence type="ECO:0000256" key="2">
    <source>
        <dbReference type="ARBA" id="ARBA00004922"/>
    </source>
</evidence>
<evidence type="ECO:0000259" key="12">
    <source>
        <dbReference type="Pfam" id="PF00852"/>
    </source>
</evidence>
<dbReference type="Gene3D" id="3.40.50.11660">
    <property type="entry name" value="Glycosyl transferase family 10, C-terminal domain"/>
    <property type="match status" value="1"/>
</dbReference>
<keyword evidence="11" id="KW-0333">Golgi apparatus</keyword>
<keyword evidence="9" id="KW-0472">Membrane</keyword>
<keyword evidence="5 11" id="KW-0808">Transferase</keyword>
<dbReference type="SUPFAM" id="SSF53756">
    <property type="entry name" value="UDP-Glycosyltransferase/glycogen phosphorylase"/>
    <property type="match status" value="1"/>
</dbReference>
<evidence type="ECO:0000256" key="7">
    <source>
        <dbReference type="ARBA" id="ARBA00022968"/>
    </source>
</evidence>
<dbReference type="InterPro" id="IPR031481">
    <property type="entry name" value="Glyco_tran_10_N"/>
</dbReference>
<evidence type="ECO:0000256" key="3">
    <source>
        <dbReference type="ARBA" id="ARBA00008919"/>
    </source>
</evidence>
<evidence type="ECO:0000256" key="10">
    <source>
        <dbReference type="ARBA" id="ARBA00023180"/>
    </source>
</evidence>
<sequence>MVRKVMIRKAFVTAFKYSALAVLAVFLWSASRTQTNTLNEYALSKKAQARYQPAPIPVKHTSKKIDRRKPPLILYWGYPWHDKSSGAPDGEKIGICETTYDRSRIIEADAIAFHYTTIRAEDLPWKYYRNPNQLFVWWSAEGPSVLRLDGIKLGGYDGFFNWTWTYRRDADVARNYGYRGHVINSVAKGKKVVDELVAAKTDLAVWIVSGCHYTHGARMRMKYVKDLRKAGLNFTGYGKCFERPVPRTKDFTYPHDTIKNYKFYLSFENALHCTDYITEKFWDNALRSGAVPIVWGPKKEEILRVAPLDSFIFVEDFKSPKDLVEYLLYLDKNDAEYRKFFSWREDESMTDEKMIKLTKTKYPNLDVQMSMKTFCDKLLENNHTKIISSLKKEFWDSNPSECLMS</sequence>
<keyword evidence="6 11" id="KW-0812">Transmembrane</keyword>
<evidence type="ECO:0000256" key="5">
    <source>
        <dbReference type="ARBA" id="ARBA00022679"/>
    </source>
</evidence>
<evidence type="ECO:0000256" key="1">
    <source>
        <dbReference type="ARBA" id="ARBA00004167"/>
    </source>
</evidence>
<evidence type="ECO:0000256" key="8">
    <source>
        <dbReference type="ARBA" id="ARBA00022989"/>
    </source>
</evidence>
<keyword evidence="8" id="KW-1133">Transmembrane helix</keyword>
<dbReference type="InterPro" id="IPR038577">
    <property type="entry name" value="GT10-like_C_sf"/>
</dbReference>
<accession>A0ABP0FYU9</accession>
<feature type="domain" description="Fucosyltransferase N-terminal" evidence="13">
    <location>
        <begin position="69"/>
        <end position="177"/>
    </location>
</feature>
<comment type="subcellular location">
    <subcellularLocation>
        <location evidence="11">Golgi apparatus</location>
        <location evidence="11">Golgi stack membrane</location>
        <topology evidence="11">Single-pass type II membrane protein</topology>
    </subcellularLocation>
    <subcellularLocation>
        <location evidence="1">Membrane</location>
        <topology evidence="1">Single-pass membrane protein</topology>
    </subcellularLocation>
</comment>
<dbReference type="InterPro" id="IPR055270">
    <property type="entry name" value="Glyco_tran_10_C"/>
</dbReference>
<comment type="similarity">
    <text evidence="3 11">Belongs to the glycosyltransferase 10 family.</text>
</comment>
<name>A0ABP0FYU9_CLALP</name>
<keyword evidence="10" id="KW-0325">Glycoprotein</keyword>
<dbReference type="Pfam" id="PF00852">
    <property type="entry name" value="Glyco_transf_10"/>
    <property type="match status" value="1"/>
</dbReference>
<comment type="caution">
    <text evidence="14">The sequence shown here is derived from an EMBL/GenBank/DDBJ whole genome shotgun (WGS) entry which is preliminary data.</text>
</comment>
<feature type="domain" description="Fucosyltransferase C-terminal" evidence="12">
    <location>
        <begin position="198"/>
        <end position="392"/>
    </location>
</feature>
<reference evidence="14 15" key="1">
    <citation type="submission" date="2024-02" db="EMBL/GenBank/DDBJ databases">
        <authorList>
            <person name="Daric V."/>
            <person name="Darras S."/>
        </authorList>
    </citation>
    <scope>NUCLEOTIDE SEQUENCE [LARGE SCALE GENOMIC DNA]</scope>
</reference>
<keyword evidence="7" id="KW-0735">Signal-anchor</keyword>
<comment type="pathway">
    <text evidence="2">Protein modification; protein glycosylation.</text>
</comment>
<evidence type="ECO:0000256" key="11">
    <source>
        <dbReference type="RuleBase" id="RU003832"/>
    </source>
</evidence>
<evidence type="ECO:0000256" key="6">
    <source>
        <dbReference type="ARBA" id="ARBA00022692"/>
    </source>
</evidence>
<organism evidence="14 15">
    <name type="scientific">Clavelina lepadiformis</name>
    <name type="common">Light-bulb sea squirt</name>
    <name type="synonym">Ascidia lepadiformis</name>
    <dbReference type="NCBI Taxonomy" id="159417"/>
    <lineage>
        <taxon>Eukaryota</taxon>
        <taxon>Metazoa</taxon>
        <taxon>Chordata</taxon>
        <taxon>Tunicata</taxon>
        <taxon>Ascidiacea</taxon>
        <taxon>Aplousobranchia</taxon>
        <taxon>Clavelinidae</taxon>
        <taxon>Clavelina</taxon>
    </lineage>
</organism>